<feature type="region of interest" description="Disordered" evidence="1">
    <location>
        <begin position="1"/>
        <end position="52"/>
    </location>
</feature>
<organism evidence="2 3">
    <name type="scientific">Panicum miliaceum</name>
    <name type="common">Proso millet</name>
    <name type="synonym">Broomcorn millet</name>
    <dbReference type="NCBI Taxonomy" id="4540"/>
    <lineage>
        <taxon>Eukaryota</taxon>
        <taxon>Viridiplantae</taxon>
        <taxon>Streptophyta</taxon>
        <taxon>Embryophyta</taxon>
        <taxon>Tracheophyta</taxon>
        <taxon>Spermatophyta</taxon>
        <taxon>Magnoliopsida</taxon>
        <taxon>Liliopsida</taxon>
        <taxon>Poales</taxon>
        <taxon>Poaceae</taxon>
        <taxon>PACMAD clade</taxon>
        <taxon>Panicoideae</taxon>
        <taxon>Panicodae</taxon>
        <taxon>Paniceae</taxon>
        <taxon>Panicinae</taxon>
        <taxon>Panicum</taxon>
        <taxon>Panicum sect. Panicum</taxon>
    </lineage>
</organism>
<comment type="caution">
    <text evidence="2">The sequence shown here is derived from an EMBL/GenBank/DDBJ whole genome shotgun (WGS) entry which is preliminary data.</text>
</comment>
<proteinExistence type="predicted"/>
<evidence type="ECO:0000313" key="3">
    <source>
        <dbReference type="Proteomes" id="UP000275267"/>
    </source>
</evidence>
<sequence length="136" mass="15558">MWKAAKNNLKKLNSSSSRCSHGTASSKDNMSVDSSHRDTDSQEEASPAVPRSHIHGRIHLLTSVEQLMPRNDYEWEALDLLKNQTLPELQYLFEMAKKIMLSPVMSMLAHWQKMIAGRSPIDITTLSRVLLHMSWR</sequence>
<reference evidence="3" key="1">
    <citation type="journal article" date="2019" name="Nat. Commun.">
        <title>The genome of broomcorn millet.</title>
        <authorList>
            <person name="Zou C."/>
            <person name="Miki D."/>
            <person name="Li D."/>
            <person name="Tang Q."/>
            <person name="Xiao L."/>
            <person name="Rajput S."/>
            <person name="Deng P."/>
            <person name="Jia W."/>
            <person name="Huang R."/>
            <person name="Zhang M."/>
            <person name="Sun Y."/>
            <person name="Hu J."/>
            <person name="Fu X."/>
            <person name="Schnable P.S."/>
            <person name="Li F."/>
            <person name="Zhang H."/>
            <person name="Feng B."/>
            <person name="Zhu X."/>
            <person name="Liu R."/>
            <person name="Schnable J.C."/>
            <person name="Zhu J.-K."/>
            <person name="Zhang H."/>
        </authorList>
    </citation>
    <scope>NUCLEOTIDE SEQUENCE [LARGE SCALE GENOMIC DNA]</scope>
</reference>
<evidence type="ECO:0000313" key="2">
    <source>
        <dbReference type="EMBL" id="RLM69131.1"/>
    </source>
</evidence>
<gene>
    <name evidence="2" type="ORF">C2845_PM17G08750</name>
</gene>
<dbReference type="Proteomes" id="UP000275267">
    <property type="component" value="Unassembled WGS sequence"/>
</dbReference>
<dbReference type="EMBL" id="PQIB02000014">
    <property type="protein sequence ID" value="RLM69131.1"/>
    <property type="molecule type" value="Genomic_DNA"/>
</dbReference>
<name>A0A3L6Q1X4_PANMI</name>
<protein>
    <submittedName>
        <fullName evidence="2">Uncharacterized protein</fullName>
    </submittedName>
</protein>
<feature type="compositionally biased region" description="Polar residues" evidence="1">
    <location>
        <begin position="18"/>
        <end position="33"/>
    </location>
</feature>
<feature type="compositionally biased region" description="Low complexity" evidence="1">
    <location>
        <begin position="1"/>
        <end position="17"/>
    </location>
</feature>
<evidence type="ECO:0000256" key="1">
    <source>
        <dbReference type="SAM" id="MobiDB-lite"/>
    </source>
</evidence>
<dbReference type="AlphaFoldDB" id="A0A3L6Q1X4"/>
<keyword evidence="3" id="KW-1185">Reference proteome</keyword>
<accession>A0A3L6Q1X4</accession>